<sequence>MIRRTIKRSTYHCCSASALFRCPVPAISISFPASLAFSTTAAWRLKNSTKIKSDSNNNAGHRRLQKKDQQKYALRIGYRSPALNDLAFAKRFFQESQTYHAASSSLHDAAFDTTIPQVRLLTIHSVWDG</sequence>
<dbReference type="EMBL" id="KV454296">
    <property type="protein sequence ID" value="ODQ71922.1"/>
    <property type="molecule type" value="Genomic_DNA"/>
</dbReference>
<dbReference type="AlphaFoldDB" id="A0A1E3Q444"/>
<gene>
    <name evidence="1" type="ORF">LIPSTDRAFT_105518</name>
</gene>
<proteinExistence type="predicted"/>
<organism evidence="1 2">
    <name type="scientific">Lipomyces starkeyi NRRL Y-11557</name>
    <dbReference type="NCBI Taxonomy" id="675824"/>
    <lineage>
        <taxon>Eukaryota</taxon>
        <taxon>Fungi</taxon>
        <taxon>Dikarya</taxon>
        <taxon>Ascomycota</taxon>
        <taxon>Saccharomycotina</taxon>
        <taxon>Lipomycetes</taxon>
        <taxon>Lipomycetales</taxon>
        <taxon>Lipomycetaceae</taxon>
        <taxon>Lipomyces</taxon>
    </lineage>
</organism>
<reference evidence="1 2" key="1">
    <citation type="journal article" date="2016" name="Proc. Natl. Acad. Sci. U.S.A.">
        <title>Comparative genomics of biotechnologically important yeasts.</title>
        <authorList>
            <person name="Riley R."/>
            <person name="Haridas S."/>
            <person name="Wolfe K.H."/>
            <person name="Lopes M.R."/>
            <person name="Hittinger C.T."/>
            <person name="Goeker M."/>
            <person name="Salamov A.A."/>
            <person name="Wisecaver J.H."/>
            <person name="Long T.M."/>
            <person name="Calvey C.H."/>
            <person name="Aerts A.L."/>
            <person name="Barry K.W."/>
            <person name="Choi C."/>
            <person name="Clum A."/>
            <person name="Coughlan A.Y."/>
            <person name="Deshpande S."/>
            <person name="Douglass A.P."/>
            <person name="Hanson S.J."/>
            <person name="Klenk H.-P."/>
            <person name="LaButti K.M."/>
            <person name="Lapidus A."/>
            <person name="Lindquist E.A."/>
            <person name="Lipzen A.M."/>
            <person name="Meier-Kolthoff J.P."/>
            <person name="Ohm R.A."/>
            <person name="Otillar R.P."/>
            <person name="Pangilinan J.L."/>
            <person name="Peng Y."/>
            <person name="Rokas A."/>
            <person name="Rosa C.A."/>
            <person name="Scheuner C."/>
            <person name="Sibirny A.A."/>
            <person name="Slot J.C."/>
            <person name="Stielow J.B."/>
            <person name="Sun H."/>
            <person name="Kurtzman C.P."/>
            <person name="Blackwell M."/>
            <person name="Grigoriev I.V."/>
            <person name="Jeffries T.W."/>
        </authorList>
    </citation>
    <scope>NUCLEOTIDE SEQUENCE [LARGE SCALE GENOMIC DNA]</scope>
    <source>
        <strain evidence="1 2">NRRL Y-11557</strain>
    </source>
</reference>
<name>A0A1E3Q444_LIPST</name>
<dbReference type="Proteomes" id="UP000094385">
    <property type="component" value="Unassembled WGS sequence"/>
</dbReference>
<evidence type="ECO:0000313" key="2">
    <source>
        <dbReference type="Proteomes" id="UP000094385"/>
    </source>
</evidence>
<keyword evidence="2" id="KW-1185">Reference proteome</keyword>
<accession>A0A1E3Q444</accession>
<protein>
    <submittedName>
        <fullName evidence="1">Uncharacterized protein</fullName>
    </submittedName>
</protein>
<evidence type="ECO:0000313" key="1">
    <source>
        <dbReference type="EMBL" id="ODQ71922.1"/>
    </source>
</evidence>